<organism evidence="2 3">
    <name type="scientific">Gallaecimonas pentaromativorans</name>
    <dbReference type="NCBI Taxonomy" id="584787"/>
    <lineage>
        <taxon>Bacteria</taxon>
        <taxon>Pseudomonadati</taxon>
        <taxon>Pseudomonadota</taxon>
        <taxon>Gammaproteobacteria</taxon>
        <taxon>Enterobacterales</taxon>
        <taxon>Gallaecimonadaceae</taxon>
        <taxon>Gallaecimonas</taxon>
    </lineage>
</organism>
<keyword evidence="3" id="KW-1185">Reference proteome</keyword>
<comment type="caution">
    <text evidence="2">The sequence shown here is derived from an EMBL/GenBank/DDBJ whole genome shotgun (WGS) entry which is preliminary data.</text>
</comment>
<reference evidence="2 3" key="1">
    <citation type="submission" date="2018-11" db="EMBL/GenBank/DDBJ databases">
        <title>Genomic Encyclopedia of Type Strains, Phase IV (KMG-IV): sequencing the most valuable type-strain genomes for metagenomic binning, comparative biology and taxonomic classification.</title>
        <authorList>
            <person name="Goeker M."/>
        </authorList>
    </citation>
    <scope>NUCLEOTIDE SEQUENCE [LARGE SCALE GENOMIC DNA]</scope>
    <source>
        <strain evidence="2 3">DSM 21945</strain>
    </source>
</reference>
<feature type="chain" id="PRO_5018079513" evidence="1">
    <location>
        <begin position="18"/>
        <end position="106"/>
    </location>
</feature>
<evidence type="ECO:0000256" key="1">
    <source>
        <dbReference type="SAM" id="SignalP"/>
    </source>
</evidence>
<protein>
    <submittedName>
        <fullName evidence="2">Uncharacterized protein</fullName>
    </submittedName>
</protein>
<feature type="signal peptide" evidence="1">
    <location>
        <begin position="1"/>
        <end position="17"/>
    </location>
</feature>
<name>A0A3N1P8P1_9GAMM</name>
<dbReference type="RefSeq" id="WP_050660662.1">
    <property type="nucleotide sequence ID" value="NZ_JBLXAC010000008.1"/>
</dbReference>
<dbReference type="AlphaFoldDB" id="A0A3N1P8P1"/>
<gene>
    <name evidence="2" type="ORF">EDC28_104381</name>
</gene>
<evidence type="ECO:0000313" key="3">
    <source>
        <dbReference type="Proteomes" id="UP000268033"/>
    </source>
</evidence>
<accession>A0A3N1P8P1</accession>
<dbReference type="Proteomes" id="UP000268033">
    <property type="component" value="Unassembled WGS sequence"/>
</dbReference>
<keyword evidence="1" id="KW-0732">Signal</keyword>
<sequence length="106" mass="12208">MYRSLLCLALASFGAIALDAPTLMAPPEKDAWLDESLATRWIQQDPALTHGVPYAQPAQQRFENDSQMLRYRYLWHHSAVEISLGDKHVLPGEKENILLFNFQHRF</sequence>
<proteinExistence type="predicted"/>
<dbReference type="EMBL" id="RJUL01000004">
    <property type="protein sequence ID" value="ROQ27722.1"/>
    <property type="molecule type" value="Genomic_DNA"/>
</dbReference>
<evidence type="ECO:0000313" key="2">
    <source>
        <dbReference type="EMBL" id="ROQ27722.1"/>
    </source>
</evidence>